<accession>A0A834SJJ4</accession>
<gene>
    <name evidence="2" type="ORF">G2W53_041193</name>
</gene>
<feature type="compositionally biased region" description="Basic residues" evidence="1">
    <location>
        <begin position="1"/>
        <end position="19"/>
    </location>
</feature>
<sequence length="97" mass="10689">MPCKKWKQKSAGVKRRRAKGSPNVEERGAIGHEGHAFANVNLANKALGHPKALTKSHKKILAYKALEHLKALTKRHKKSEPIRPSGTPNPSQRGTLL</sequence>
<dbReference type="EMBL" id="JAAIUW010000013">
    <property type="protein sequence ID" value="KAF7802082.1"/>
    <property type="molecule type" value="Genomic_DNA"/>
</dbReference>
<dbReference type="Proteomes" id="UP000634136">
    <property type="component" value="Unassembled WGS sequence"/>
</dbReference>
<protein>
    <submittedName>
        <fullName evidence="2">Uncharacterized protein</fullName>
    </submittedName>
</protein>
<comment type="caution">
    <text evidence="2">The sequence shown here is derived from an EMBL/GenBank/DDBJ whole genome shotgun (WGS) entry which is preliminary data.</text>
</comment>
<organism evidence="2 3">
    <name type="scientific">Senna tora</name>
    <dbReference type="NCBI Taxonomy" id="362788"/>
    <lineage>
        <taxon>Eukaryota</taxon>
        <taxon>Viridiplantae</taxon>
        <taxon>Streptophyta</taxon>
        <taxon>Embryophyta</taxon>
        <taxon>Tracheophyta</taxon>
        <taxon>Spermatophyta</taxon>
        <taxon>Magnoliopsida</taxon>
        <taxon>eudicotyledons</taxon>
        <taxon>Gunneridae</taxon>
        <taxon>Pentapetalae</taxon>
        <taxon>rosids</taxon>
        <taxon>fabids</taxon>
        <taxon>Fabales</taxon>
        <taxon>Fabaceae</taxon>
        <taxon>Caesalpinioideae</taxon>
        <taxon>Cassia clade</taxon>
        <taxon>Senna</taxon>
    </lineage>
</organism>
<reference evidence="2" key="1">
    <citation type="submission" date="2020-09" db="EMBL/GenBank/DDBJ databases">
        <title>Genome-Enabled Discovery of Anthraquinone Biosynthesis in Senna tora.</title>
        <authorList>
            <person name="Kang S.-H."/>
            <person name="Pandey R.P."/>
            <person name="Lee C.-M."/>
            <person name="Sim J.-S."/>
            <person name="Jeong J.-T."/>
            <person name="Choi B.-S."/>
            <person name="Jung M."/>
            <person name="Ginzburg D."/>
            <person name="Zhao K."/>
            <person name="Won S.Y."/>
            <person name="Oh T.-J."/>
            <person name="Yu Y."/>
            <person name="Kim N.-H."/>
            <person name="Lee O.R."/>
            <person name="Lee T.-H."/>
            <person name="Bashyal P."/>
            <person name="Kim T.-S."/>
            <person name="Lee W.-H."/>
            <person name="Kawkins C."/>
            <person name="Kim C.-K."/>
            <person name="Kim J.S."/>
            <person name="Ahn B.O."/>
            <person name="Rhee S.Y."/>
            <person name="Sohng J.K."/>
        </authorList>
    </citation>
    <scope>NUCLEOTIDE SEQUENCE</scope>
    <source>
        <tissue evidence="2">Leaf</tissue>
    </source>
</reference>
<evidence type="ECO:0000313" key="2">
    <source>
        <dbReference type="EMBL" id="KAF7802082.1"/>
    </source>
</evidence>
<proteinExistence type="predicted"/>
<dbReference type="AlphaFoldDB" id="A0A834SJJ4"/>
<feature type="compositionally biased region" description="Polar residues" evidence="1">
    <location>
        <begin position="86"/>
        <end position="97"/>
    </location>
</feature>
<evidence type="ECO:0000256" key="1">
    <source>
        <dbReference type="SAM" id="MobiDB-lite"/>
    </source>
</evidence>
<name>A0A834SJJ4_9FABA</name>
<evidence type="ECO:0000313" key="3">
    <source>
        <dbReference type="Proteomes" id="UP000634136"/>
    </source>
</evidence>
<keyword evidence="3" id="KW-1185">Reference proteome</keyword>
<feature type="region of interest" description="Disordered" evidence="1">
    <location>
        <begin position="1"/>
        <end position="30"/>
    </location>
</feature>
<feature type="region of interest" description="Disordered" evidence="1">
    <location>
        <begin position="73"/>
        <end position="97"/>
    </location>
</feature>